<keyword evidence="5 6" id="KW-0472">Membrane</keyword>
<comment type="caution">
    <text evidence="7">The sequence shown here is derived from an EMBL/GenBank/DDBJ whole genome shotgun (WGS) entry which is preliminary data.</text>
</comment>
<organism evidence="7 8">
    <name type="scientific">Saccharomycopsis crataegensis</name>
    <dbReference type="NCBI Taxonomy" id="43959"/>
    <lineage>
        <taxon>Eukaryota</taxon>
        <taxon>Fungi</taxon>
        <taxon>Dikarya</taxon>
        <taxon>Ascomycota</taxon>
        <taxon>Saccharomycotina</taxon>
        <taxon>Saccharomycetes</taxon>
        <taxon>Saccharomycopsidaceae</taxon>
        <taxon>Saccharomycopsis</taxon>
    </lineage>
</organism>
<sequence>MADSNLIIDVLIAIILPPVAVYIKEGTTSPFWINLILCLFVWFPAILHALYVVFKNRNN</sequence>
<evidence type="ECO:0000256" key="5">
    <source>
        <dbReference type="ARBA" id="ARBA00023136"/>
    </source>
</evidence>
<evidence type="ECO:0000256" key="2">
    <source>
        <dbReference type="ARBA" id="ARBA00009530"/>
    </source>
</evidence>
<dbReference type="PANTHER" id="PTHR21659:SF42">
    <property type="entry name" value="UPF0057 MEMBRANE PROTEIN ZK632.10-RELATED"/>
    <property type="match status" value="1"/>
</dbReference>
<name>A0AAV5QMA1_9ASCO</name>
<accession>A0AAV5QMA1</accession>
<dbReference type="GO" id="GO:0016020">
    <property type="term" value="C:membrane"/>
    <property type="evidence" value="ECO:0007669"/>
    <property type="project" value="UniProtKB-SubCell"/>
</dbReference>
<evidence type="ECO:0000313" key="8">
    <source>
        <dbReference type="Proteomes" id="UP001360560"/>
    </source>
</evidence>
<evidence type="ECO:0000256" key="1">
    <source>
        <dbReference type="ARBA" id="ARBA00004370"/>
    </source>
</evidence>
<keyword evidence="3 6" id="KW-0812">Transmembrane</keyword>
<protein>
    <submittedName>
        <fullName evidence="7">Pmp3 protein</fullName>
    </submittedName>
</protein>
<proteinExistence type="inferred from homology"/>
<evidence type="ECO:0000256" key="6">
    <source>
        <dbReference type="SAM" id="Phobius"/>
    </source>
</evidence>
<keyword evidence="8" id="KW-1185">Reference proteome</keyword>
<gene>
    <name evidence="7" type="ORF">DASC09_030890</name>
</gene>
<evidence type="ECO:0000256" key="4">
    <source>
        <dbReference type="ARBA" id="ARBA00022989"/>
    </source>
</evidence>
<dbReference type="PROSITE" id="PS01309">
    <property type="entry name" value="UPF0057"/>
    <property type="match status" value="1"/>
</dbReference>
<dbReference type="PANTHER" id="PTHR21659">
    <property type="entry name" value="HYDROPHOBIC PROTEIN RCI2 LOW TEMPERATURE AND SALT RESPONSIVE PROTEIN LTI6 -RELATED"/>
    <property type="match status" value="1"/>
</dbReference>
<dbReference type="Proteomes" id="UP001360560">
    <property type="component" value="Unassembled WGS sequence"/>
</dbReference>
<dbReference type="AlphaFoldDB" id="A0AAV5QMA1"/>
<keyword evidence="4 6" id="KW-1133">Transmembrane helix</keyword>
<feature type="transmembrane region" description="Helical" evidence="6">
    <location>
        <begin position="6"/>
        <end position="23"/>
    </location>
</feature>
<feature type="transmembrane region" description="Helical" evidence="6">
    <location>
        <begin position="35"/>
        <end position="54"/>
    </location>
</feature>
<dbReference type="Pfam" id="PF01679">
    <property type="entry name" value="Pmp3"/>
    <property type="match status" value="1"/>
</dbReference>
<dbReference type="RefSeq" id="XP_064852760.1">
    <property type="nucleotide sequence ID" value="XM_064996688.1"/>
</dbReference>
<evidence type="ECO:0000313" key="7">
    <source>
        <dbReference type="EMBL" id="GMM35764.1"/>
    </source>
</evidence>
<reference evidence="7 8" key="1">
    <citation type="journal article" date="2023" name="Elife">
        <title>Identification of key yeast species and microbe-microbe interactions impacting larval growth of Drosophila in the wild.</title>
        <authorList>
            <person name="Mure A."/>
            <person name="Sugiura Y."/>
            <person name="Maeda R."/>
            <person name="Honda K."/>
            <person name="Sakurai N."/>
            <person name="Takahashi Y."/>
            <person name="Watada M."/>
            <person name="Katoh T."/>
            <person name="Gotoh A."/>
            <person name="Gotoh Y."/>
            <person name="Taniguchi I."/>
            <person name="Nakamura K."/>
            <person name="Hayashi T."/>
            <person name="Katayama T."/>
            <person name="Uemura T."/>
            <person name="Hattori Y."/>
        </authorList>
    </citation>
    <scope>NUCLEOTIDE SEQUENCE [LARGE SCALE GENOMIC DNA]</scope>
    <source>
        <strain evidence="7 8">SC-9</strain>
    </source>
</reference>
<dbReference type="GeneID" id="90073739"/>
<dbReference type="EMBL" id="BTFZ01000011">
    <property type="protein sequence ID" value="GMM35764.1"/>
    <property type="molecule type" value="Genomic_DNA"/>
</dbReference>
<comment type="similarity">
    <text evidence="2">Belongs to the UPF0057 (PMP3) family.</text>
</comment>
<comment type="subcellular location">
    <subcellularLocation>
        <location evidence="1">Membrane</location>
    </subcellularLocation>
</comment>
<evidence type="ECO:0000256" key="3">
    <source>
        <dbReference type="ARBA" id="ARBA00022692"/>
    </source>
</evidence>
<dbReference type="InterPro" id="IPR000612">
    <property type="entry name" value="PMP3"/>
</dbReference>